<evidence type="ECO:0000256" key="3">
    <source>
        <dbReference type="ARBA" id="ARBA00022617"/>
    </source>
</evidence>
<dbReference type="AlphaFoldDB" id="A0A9Q0RUJ9"/>
<dbReference type="GO" id="GO:0020037">
    <property type="term" value="F:heme binding"/>
    <property type="evidence" value="ECO:0007669"/>
    <property type="project" value="InterPro"/>
</dbReference>
<evidence type="ECO:0000256" key="5">
    <source>
        <dbReference type="ARBA" id="ARBA00023002"/>
    </source>
</evidence>
<dbReference type="InterPro" id="IPR017972">
    <property type="entry name" value="Cyt_P450_CS"/>
</dbReference>
<dbReference type="PROSITE" id="PS00086">
    <property type="entry name" value="CYTOCHROME_P450"/>
    <property type="match status" value="1"/>
</dbReference>
<evidence type="ECO:0000256" key="4">
    <source>
        <dbReference type="ARBA" id="ARBA00022723"/>
    </source>
</evidence>
<dbReference type="CDD" id="cd11054">
    <property type="entry name" value="CYP24A1-like"/>
    <property type="match status" value="1"/>
</dbReference>
<dbReference type="InterPro" id="IPR002401">
    <property type="entry name" value="Cyt_P450_E_grp-I"/>
</dbReference>
<dbReference type="Pfam" id="PF00067">
    <property type="entry name" value="p450"/>
    <property type="match status" value="1"/>
</dbReference>
<dbReference type="GO" id="GO:0016705">
    <property type="term" value="F:oxidoreductase activity, acting on paired donors, with incorporation or reduction of molecular oxygen"/>
    <property type="evidence" value="ECO:0007669"/>
    <property type="project" value="InterPro"/>
</dbReference>
<keyword evidence="12" id="KW-1185">Reference proteome</keyword>
<dbReference type="EMBL" id="WJQU01003209">
    <property type="protein sequence ID" value="KAJ6626777.1"/>
    <property type="molecule type" value="Genomic_DNA"/>
</dbReference>
<keyword evidence="5 9" id="KW-0560">Oxidoreductase</keyword>
<evidence type="ECO:0000313" key="11">
    <source>
        <dbReference type="EMBL" id="KAJ6626777.1"/>
    </source>
</evidence>
<keyword evidence="10" id="KW-1133">Transmembrane helix</keyword>
<feature type="transmembrane region" description="Helical" evidence="10">
    <location>
        <begin position="46"/>
        <end position="68"/>
    </location>
</feature>
<proteinExistence type="inferred from homology"/>
<comment type="caution">
    <text evidence="11">The sequence shown here is derived from an EMBL/GenBank/DDBJ whole genome shotgun (WGS) entry which is preliminary data.</text>
</comment>
<evidence type="ECO:0000313" key="12">
    <source>
        <dbReference type="Proteomes" id="UP001151699"/>
    </source>
</evidence>
<evidence type="ECO:0000256" key="9">
    <source>
        <dbReference type="RuleBase" id="RU000461"/>
    </source>
</evidence>
<evidence type="ECO:0000256" key="1">
    <source>
        <dbReference type="ARBA" id="ARBA00001971"/>
    </source>
</evidence>
<evidence type="ECO:0000256" key="10">
    <source>
        <dbReference type="SAM" id="Phobius"/>
    </source>
</evidence>
<dbReference type="Gene3D" id="1.10.630.10">
    <property type="entry name" value="Cytochrome P450"/>
    <property type="match status" value="1"/>
</dbReference>
<dbReference type="OrthoDB" id="3945418at2759"/>
<keyword evidence="10" id="KW-0812">Transmembrane</keyword>
<evidence type="ECO:0000256" key="2">
    <source>
        <dbReference type="ARBA" id="ARBA00010617"/>
    </source>
</evidence>
<evidence type="ECO:0000256" key="8">
    <source>
        <dbReference type="PIRSR" id="PIRSR602401-1"/>
    </source>
</evidence>
<keyword evidence="4 8" id="KW-0479">Metal-binding</keyword>
<comment type="similarity">
    <text evidence="2 9">Belongs to the cytochrome P450 family.</text>
</comment>
<feature type="transmembrane region" description="Helical" evidence="10">
    <location>
        <begin position="225"/>
        <end position="242"/>
    </location>
</feature>
<feature type="binding site" description="axial binding residue" evidence="8">
    <location>
        <position position="505"/>
    </location>
    <ligand>
        <name>heme</name>
        <dbReference type="ChEBI" id="CHEBI:30413"/>
    </ligand>
    <ligandPart>
        <name>Fe</name>
        <dbReference type="ChEBI" id="CHEBI:18248"/>
    </ligandPart>
</feature>
<reference evidence="11" key="1">
    <citation type="submission" date="2022-07" db="EMBL/GenBank/DDBJ databases">
        <authorList>
            <person name="Trinca V."/>
            <person name="Uliana J.V.C."/>
            <person name="Torres T.T."/>
            <person name="Ward R.J."/>
            <person name="Monesi N."/>
        </authorList>
    </citation>
    <scope>NUCLEOTIDE SEQUENCE</scope>
    <source>
        <strain evidence="11">HSMRA1968</strain>
        <tissue evidence="11">Whole embryos</tissue>
    </source>
</reference>
<dbReference type="PRINTS" id="PR00385">
    <property type="entry name" value="P450"/>
</dbReference>
<organism evidence="11 12">
    <name type="scientific">Pseudolycoriella hygida</name>
    <dbReference type="NCBI Taxonomy" id="35572"/>
    <lineage>
        <taxon>Eukaryota</taxon>
        <taxon>Metazoa</taxon>
        <taxon>Ecdysozoa</taxon>
        <taxon>Arthropoda</taxon>
        <taxon>Hexapoda</taxon>
        <taxon>Insecta</taxon>
        <taxon>Pterygota</taxon>
        <taxon>Neoptera</taxon>
        <taxon>Endopterygota</taxon>
        <taxon>Diptera</taxon>
        <taxon>Nematocera</taxon>
        <taxon>Sciaroidea</taxon>
        <taxon>Sciaridae</taxon>
        <taxon>Pseudolycoriella</taxon>
    </lineage>
</organism>
<name>A0A9Q0RUJ9_9DIPT</name>
<keyword evidence="3 8" id="KW-0349">Heme</keyword>
<evidence type="ECO:0000256" key="6">
    <source>
        <dbReference type="ARBA" id="ARBA00023004"/>
    </source>
</evidence>
<dbReference type="PRINTS" id="PR00463">
    <property type="entry name" value="EP450I"/>
</dbReference>
<keyword evidence="7 9" id="KW-0503">Monooxygenase</keyword>
<dbReference type="GO" id="GO:0005506">
    <property type="term" value="F:iron ion binding"/>
    <property type="evidence" value="ECO:0007669"/>
    <property type="project" value="InterPro"/>
</dbReference>
<keyword evidence="10" id="KW-0472">Membrane</keyword>
<comment type="cofactor">
    <cofactor evidence="1 8">
        <name>heme</name>
        <dbReference type="ChEBI" id="CHEBI:30413"/>
    </cofactor>
</comment>
<dbReference type="SUPFAM" id="SSF48264">
    <property type="entry name" value="Cytochrome P450"/>
    <property type="match status" value="1"/>
</dbReference>
<protein>
    <submittedName>
        <fullName evidence="11">Ecdysone 20-monooxygenase</fullName>
    </submittedName>
</protein>
<dbReference type="Proteomes" id="UP001151699">
    <property type="component" value="Unassembled WGS sequence"/>
</dbReference>
<dbReference type="InterPro" id="IPR036396">
    <property type="entry name" value="Cyt_P450_sf"/>
</dbReference>
<dbReference type="PANTHER" id="PTHR24279:SF120">
    <property type="entry name" value="CYTOCHROME P450"/>
    <property type="match status" value="1"/>
</dbReference>
<keyword evidence="6 8" id="KW-0408">Iron</keyword>
<dbReference type="InterPro" id="IPR050479">
    <property type="entry name" value="CYP11_CYP27_families"/>
</dbReference>
<sequence length="555" mass="64325">MSVTIICLYIISAMFIYLFFHYKFLKLFENTSTLSIFTKSKMSNKCGIWSIPGPMNIPFVGTKWIFLWQYKMSQIHKTYEDFHKRFGPIALEVTPSGIPIVHLFARQDIEKVLRYPSKYPFRPPTEIISHYRQSRPDRYASVGIVNEQGEQWLNLRSKLTPHILSPRIVQAILPTLNEISDDFITMLKWKRSSDNVVENFQDCANLMGLEGQTITFFRSCHSFRFIHFISFSFSAICTLILGRRMGFMSHNPPNKARILATSVKEMFAMIRDSYYGFGLWKYFPTQTYRKFVEHEETIYNIVSEIVDASMANESFECDDNDVKSVFFKLMQEKDLDIREKKSAIIDFISAGIETLANTLAFVLFYTTRDPKIQVQIRDEIDNCDNDFSRAFFTKACILEVFRLTPTAFCLARLLEEDTNLSGYDLKAGVRRHALKVITSPKKNSNYFPIQSIVLCHTMIACNDESNFINAKKFEPERWIDYENKRLKLDLGSALVVPFGIGKRTCPGKRFVELELIAVLSKLFSAFDVSYCGELKTEFEFLLVPKTPVNIKLVDR</sequence>
<dbReference type="PANTHER" id="PTHR24279">
    <property type="entry name" value="CYTOCHROME P450"/>
    <property type="match status" value="1"/>
</dbReference>
<dbReference type="GO" id="GO:0004497">
    <property type="term" value="F:monooxygenase activity"/>
    <property type="evidence" value="ECO:0007669"/>
    <property type="project" value="UniProtKB-KW"/>
</dbReference>
<accession>A0A9Q0RUJ9</accession>
<dbReference type="InterPro" id="IPR001128">
    <property type="entry name" value="Cyt_P450"/>
</dbReference>
<evidence type="ECO:0000256" key="7">
    <source>
        <dbReference type="ARBA" id="ARBA00023033"/>
    </source>
</evidence>
<feature type="transmembrane region" description="Helical" evidence="10">
    <location>
        <begin position="6"/>
        <end position="25"/>
    </location>
</feature>
<gene>
    <name evidence="11" type="primary">shd</name>
    <name evidence="11" type="ORF">Bhyg_17212</name>
</gene>